<feature type="domain" description="ABC transporter" evidence="4">
    <location>
        <begin position="292"/>
        <end position="513"/>
    </location>
</feature>
<evidence type="ECO:0000313" key="5">
    <source>
        <dbReference type="EMBL" id="QQG37211.1"/>
    </source>
</evidence>
<keyword evidence="3" id="KW-0175">Coiled coil</keyword>
<feature type="coiled-coil region" evidence="3">
    <location>
        <begin position="545"/>
        <end position="599"/>
    </location>
</feature>
<organism evidence="5 6">
    <name type="scientific">Micavibrio aeruginosavorus</name>
    <dbReference type="NCBI Taxonomy" id="349221"/>
    <lineage>
        <taxon>Bacteria</taxon>
        <taxon>Pseudomonadati</taxon>
        <taxon>Bdellovibrionota</taxon>
        <taxon>Bdellovibrionia</taxon>
        <taxon>Bdellovibrionales</taxon>
        <taxon>Pseudobdellovibrionaceae</taxon>
        <taxon>Micavibrio</taxon>
    </lineage>
</organism>
<dbReference type="Gene3D" id="3.40.50.300">
    <property type="entry name" value="P-loop containing nucleotide triphosphate hydrolases"/>
    <property type="match status" value="2"/>
</dbReference>
<dbReference type="SMART" id="SM00382">
    <property type="entry name" value="AAA"/>
    <property type="match status" value="2"/>
</dbReference>
<evidence type="ECO:0000259" key="4">
    <source>
        <dbReference type="PROSITE" id="PS50893"/>
    </source>
</evidence>
<dbReference type="InterPro" id="IPR032524">
    <property type="entry name" value="ABC_tran_C"/>
</dbReference>
<dbReference type="InterPro" id="IPR017871">
    <property type="entry name" value="ABC_transporter-like_CS"/>
</dbReference>
<dbReference type="SUPFAM" id="SSF52540">
    <property type="entry name" value="P-loop containing nucleoside triphosphate hydrolases"/>
    <property type="match status" value="2"/>
</dbReference>
<dbReference type="Proteomes" id="UP000595362">
    <property type="component" value="Chromosome"/>
</dbReference>
<evidence type="ECO:0000313" key="6">
    <source>
        <dbReference type="Proteomes" id="UP000595362"/>
    </source>
</evidence>
<evidence type="ECO:0000256" key="2">
    <source>
        <dbReference type="ARBA" id="ARBA00022840"/>
    </source>
</evidence>
<dbReference type="Pfam" id="PF00005">
    <property type="entry name" value="ABC_tran"/>
    <property type="match status" value="2"/>
</dbReference>
<dbReference type="InterPro" id="IPR003439">
    <property type="entry name" value="ABC_transporter-like_ATP-bd"/>
</dbReference>
<dbReference type="PANTHER" id="PTHR42855">
    <property type="entry name" value="ABC TRANSPORTER ATP-BINDING SUBUNIT"/>
    <property type="match status" value="1"/>
</dbReference>
<proteinExistence type="predicted"/>
<dbReference type="GO" id="GO:0005524">
    <property type="term" value="F:ATP binding"/>
    <property type="evidence" value="ECO:0007669"/>
    <property type="project" value="UniProtKB-KW"/>
</dbReference>
<accession>A0A7T5R4C8</accession>
<reference evidence="5 6" key="1">
    <citation type="submission" date="2020-07" db="EMBL/GenBank/DDBJ databases">
        <title>Huge and variable diversity of episymbiotic CPR bacteria and DPANN archaea in groundwater ecosystems.</title>
        <authorList>
            <person name="He C.Y."/>
            <person name="Keren R."/>
            <person name="Whittaker M."/>
            <person name="Farag I.F."/>
            <person name="Doudna J."/>
            <person name="Cate J.H.D."/>
            <person name="Banfield J.F."/>
        </authorList>
    </citation>
    <scope>NUCLEOTIDE SEQUENCE [LARGE SCALE GENOMIC DNA]</scope>
    <source>
        <strain evidence="5">NC_groundwater_70_Ag_B-0.1um_54_66</strain>
    </source>
</reference>
<gene>
    <name evidence="5" type="ORF">HYS17_05470</name>
</gene>
<dbReference type="CDD" id="cd03221">
    <property type="entry name" value="ABCF_EF-3"/>
    <property type="match status" value="2"/>
</dbReference>
<dbReference type="EMBL" id="CP066681">
    <property type="protein sequence ID" value="QQG37211.1"/>
    <property type="molecule type" value="Genomic_DNA"/>
</dbReference>
<evidence type="ECO:0000256" key="3">
    <source>
        <dbReference type="SAM" id="Coils"/>
    </source>
</evidence>
<dbReference type="Gene3D" id="1.10.287.380">
    <property type="entry name" value="Valyl-tRNA synthetase, C-terminal domain"/>
    <property type="match status" value="1"/>
</dbReference>
<dbReference type="InterPro" id="IPR003593">
    <property type="entry name" value="AAA+_ATPase"/>
</dbReference>
<protein>
    <submittedName>
        <fullName evidence="5">ATP-binding cassette domain-containing protein</fullName>
    </submittedName>
</protein>
<dbReference type="GO" id="GO:0003677">
    <property type="term" value="F:DNA binding"/>
    <property type="evidence" value="ECO:0007669"/>
    <property type="project" value="InterPro"/>
</dbReference>
<keyword evidence="1" id="KW-0547">Nucleotide-binding</keyword>
<evidence type="ECO:0000256" key="1">
    <source>
        <dbReference type="ARBA" id="ARBA00022741"/>
    </source>
</evidence>
<dbReference type="Pfam" id="PF16326">
    <property type="entry name" value="ABC_tran_CTD"/>
    <property type="match status" value="1"/>
</dbReference>
<sequence length="612" mass="69686">MPGRLLLSVRDAHISFGDKPLFEGLSFNLAEGEKICLVGKNGSGKTTLMNIITGARELDHGERWQLEGTTIGYLQQEIDIIPGQTVFDFVFAQLSGEEREAQSYKVDMVVQPLGLDIHDRMEKLSGGQMRRAAIARALVEDPDILLMDEPTNHLDLDVIEWLEGYLKSWRGTLIVISHDKRFLANVSDRVFWLDRGRLRVCPKGFAYFDEWSMQLLDLEEKELQAREKKLEQEIAWASRGVKARLKRNVSRLDRMEAEREKLKRDRYAFNCMMAKIEMAPAEYEELSSKTVAEFFKVSKNFQDGAQEKVILDKLSLRIVRGDRIGVLGLNGSGKTTFLRLLVGELEPDAGKVKLSPAVEFSYFDQKRQDLNPEFSLWRTLCPNGDHIDVRGKSRHVIGYLKDFMFEADMAHQPVKTLSGGQKNRLMLAKILASPKNFLILDEPTNDLDMETLDMLEEMLADYEGTLIVVSHDRDFLDQTVTKILAFEGNGVVEGYIGGYSDYLVARKPRPGIQPAARKAEKPIAEEAVIVRTPAKKLSYKLQYELDRLPQKMADLESEINTLENQLSDSDLYSRNPAAFQNASRRLGLARRELEESETRWLELEDMKTALEA</sequence>
<feature type="coiled-coil region" evidence="3">
    <location>
        <begin position="213"/>
        <end position="265"/>
    </location>
</feature>
<dbReference type="InterPro" id="IPR037118">
    <property type="entry name" value="Val-tRNA_synth_C_sf"/>
</dbReference>
<name>A0A7T5R4C8_9BACT</name>
<dbReference type="PROSITE" id="PS50893">
    <property type="entry name" value="ABC_TRANSPORTER_2"/>
    <property type="match status" value="2"/>
</dbReference>
<dbReference type="GO" id="GO:0016887">
    <property type="term" value="F:ATP hydrolysis activity"/>
    <property type="evidence" value="ECO:0007669"/>
    <property type="project" value="InterPro"/>
</dbReference>
<dbReference type="PROSITE" id="PS00211">
    <property type="entry name" value="ABC_TRANSPORTER_1"/>
    <property type="match status" value="2"/>
</dbReference>
<dbReference type="InterPro" id="IPR051309">
    <property type="entry name" value="ABCF_ATPase"/>
</dbReference>
<dbReference type="PANTHER" id="PTHR42855:SF1">
    <property type="entry name" value="ABC TRANSPORTER DOMAIN-CONTAINING PROTEIN"/>
    <property type="match status" value="1"/>
</dbReference>
<feature type="domain" description="ABC transporter" evidence="4">
    <location>
        <begin position="7"/>
        <end position="220"/>
    </location>
</feature>
<dbReference type="AlphaFoldDB" id="A0A7T5R4C8"/>
<keyword evidence="2 5" id="KW-0067">ATP-binding</keyword>
<dbReference type="InterPro" id="IPR027417">
    <property type="entry name" value="P-loop_NTPase"/>
</dbReference>